<dbReference type="EMBL" id="LXQA010861003">
    <property type="protein sequence ID" value="MCI74446.1"/>
    <property type="molecule type" value="Genomic_DNA"/>
</dbReference>
<evidence type="ECO:0000313" key="2">
    <source>
        <dbReference type="EMBL" id="MCI74446.1"/>
    </source>
</evidence>
<organism evidence="2 3">
    <name type="scientific">Trifolium medium</name>
    <dbReference type="NCBI Taxonomy" id="97028"/>
    <lineage>
        <taxon>Eukaryota</taxon>
        <taxon>Viridiplantae</taxon>
        <taxon>Streptophyta</taxon>
        <taxon>Embryophyta</taxon>
        <taxon>Tracheophyta</taxon>
        <taxon>Spermatophyta</taxon>
        <taxon>Magnoliopsida</taxon>
        <taxon>eudicotyledons</taxon>
        <taxon>Gunneridae</taxon>
        <taxon>Pentapetalae</taxon>
        <taxon>rosids</taxon>
        <taxon>fabids</taxon>
        <taxon>Fabales</taxon>
        <taxon>Fabaceae</taxon>
        <taxon>Papilionoideae</taxon>
        <taxon>50 kb inversion clade</taxon>
        <taxon>NPAAA clade</taxon>
        <taxon>Hologalegina</taxon>
        <taxon>IRL clade</taxon>
        <taxon>Trifolieae</taxon>
        <taxon>Trifolium</taxon>
    </lineage>
</organism>
<feature type="region of interest" description="Disordered" evidence="1">
    <location>
        <begin position="1"/>
        <end position="21"/>
    </location>
</feature>
<reference evidence="2 3" key="1">
    <citation type="journal article" date="2018" name="Front. Plant Sci.">
        <title>Red Clover (Trifolium pratense) and Zigzag Clover (T. medium) - A Picture of Genomic Similarities and Differences.</title>
        <authorList>
            <person name="Dluhosova J."/>
            <person name="Istvanek J."/>
            <person name="Nedelnik J."/>
            <person name="Repkova J."/>
        </authorList>
    </citation>
    <scope>NUCLEOTIDE SEQUENCE [LARGE SCALE GENOMIC DNA]</scope>
    <source>
        <strain evidence="3">cv. 10/8</strain>
        <tissue evidence="2">Leaf</tissue>
    </source>
</reference>
<sequence>MLQQQIQQHSTATVQQQWQSPRAGGGNAMLMQVSLKFQVPHIGV</sequence>
<dbReference type="Proteomes" id="UP000265520">
    <property type="component" value="Unassembled WGS sequence"/>
</dbReference>
<dbReference type="AlphaFoldDB" id="A0A392UPR3"/>
<keyword evidence="3" id="KW-1185">Reference proteome</keyword>
<feature type="non-terminal residue" evidence="2">
    <location>
        <position position="44"/>
    </location>
</feature>
<comment type="caution">
    <text evidence="2">The sequence shown here is derived from an EMBL/GenBank/DDBJ whole genome shotgun (WGS) entry which is preliminary data.</text>
</comment>
<evidence type="ECO:0000256" key="1">
    <source>
        <dbReference type="SAM" id="MobiDB-lite"/>
    </source>
</evidence>
<accession>A0A392UPR3</accession>
<protein>
    <submittedName>
        <fullName evidence="2">Uncharacterized protein</fullName>
    </submittedName>
</protein>
<proteinExistence type="predicted"/>
<feature type="compositionally biased region" description="Polar residues" evidence="1">
    <location>
        <begin position="1"/>
        <end position="20"/>
    </location>
</feature>
<name>A0A392UPR3_9FABA</name>
<evidence type="ECO:0000313" key="3">
    <source>
        <dbReference type="Proteomes" id="UP000265520"/>
    </source>
</evidence>